<dbReference type="Proteomes" id="UP001212841">
    <property type="component" value="Unassembled WGS sequence"/>
</dbReference>
<organism evidence="1 2">
    <name type="scientific">Rhizophlyctis rosea</name>
    <dbReference type="NCBI Taxonomy" id="64517"/>
    <lineage>
        <taxon>Eukaryota</taxon>
        <taxon>Fungi</taxon>
        <taxon>Fungi incertae sedis</taxon>
        <taxon>Chytridiomycota</taxon>
        <taxon>Chytridiomycota incertae sedis</taxon>
        <taxon>Chytridiomycetes</taxon>
        <taxon>Rhizophlyctidales</taxon>
        <taxon>Rhizophlyctidaceae</taxon>
        <taxon>Rhizophlyctis</taxon>
    </lineage>
</organism>
<gene>
    <name evidence="1" type="ORF">HK097_005129</name>
</gene>
<dbReference type="PROSITE" id="PS00369">
    <property type="entry name" value="PTS_HPR_HIS"/>
    <property type="match status" value="1"/>
</dbReference>
<dbReference type="EMBL" id="JADGJD010002407">
    <property type="protein sequence ID" value="KAJ3032722.1"/>
    <property type="molecule type" value="Genomic_DNA"/>
</dbReference>
<proteinExistence type="predicted"/>
<reference evidence="1" key="1">
    <citation type="submission" date="2020-05" db="EMBL/GenBank/DDBJ databases">
        <title>Phylogenomic resolution of chytrid fungi.</title>
        <authorList>
            <person name="Stajich J.E."/>
            <person name="Amses K."/>
            <person name="Simmons R."/>
            <person name="Seto K."/>
            <person name="Myers J."/>
            <person name="Bonds A."/>
            <person name="Quandt C.A."/>
            <person name="Barry K."/>
            <person name="Liu P."/>
            <person name="Grigoriev I."/>
            <person name="Longcore J.E."/>
            <person name="James T.Y."/>
        </authorList>
    </citation>
    <scope>NUCLEOTIDE SEQUENCE</scope>
    <source>
        <strain evidence="1">JEL0318</strain>
    </source>
</reference>
<dbReference type="Gene3D" id="3.80.10.10">
    <property type="entry name" value="Ribonuclease Inhibitor"/>
    <property type="match status" value="1"/>
</dbReference>
<accession>A0AAD5WX04</accession>
<sequence length="295" mass="33568">MVTNYLRHHHPTLRTRPSPYLEYLTTTSPIPGHVLLTSIIRLCPKTAHLPYLHNKSMHHNDSPQTVHTISHPIDERNWPPWPPGCATKNLSLEITDASVGPGRWAWLSSFHLMIQFLERLETLSVGSIYMDKVTIPPTHLHLSALKNLTSLQLDTYIHITDIRKFCDALKTSTRLKHLKITGLHARPASRRLLPSEVDEYYLSNWLSNFPNLETLEGIGGHLTSAFYATIPPLQNLTHLRLDYPTPTHTLTSFCEFVTYLQTYPLALPSLAHLDLLFLGVTVPQERDSAACHFKK</sequence>
<feature type="non-terminal residue" evidence="1">
    <location>
        <position position="295"/>
    </location>
</feature>
<evidence type="ECO:0000313" key="1">
    <source>
        <dbReference type="EMBL" id="KAJ3032722.1"/>
    </source>
</evidence>
<keyword evidence="2" id="KW-1185">Reference proteome</keyword>
<evidence type="ECO:0000313" key="2">
    <source>
        <dbReference type="Proteomes" id="UP001212841"/>
    </source>
</evidence>
<protein>
    <submittedName>
        <fullName evidence="1">Uncharacterized protein</fullName>
    </submittedName>
</protein>
<dbReference type="InterPro" id="IPR001020">
    <property type="entry name" value="PTS_HPr_His_P_site"/>
</dbReference>
<name>A0AAD5WX04_9FUNG</name>
<dbReference type="InterPro" id="IPR032675">
    <property type="entry name" value="LRR_dom_sf"/>
</dbReference>
<dbReference type="AlphaFoldDB" id="A0AAD5WX04"/>
<comment type="caution">
    <text evidence="1">The sequence shown here is derived from an EMBL/GenBank/DDBJ whole genome shotgun (WGS) entry which is preliminary data.</text>
</comment>
<dbReference type="SUPFAM" id="SSF52047">
    <property type="entry name" value="RNI-like"/>
    <property type="match status" value="1"/>
</dbReference>